<dbReference type="AlphaFoldDB" id="D7LPX8"/>
<feature type="compositionally biased region" description="Basic residues" evidence="1">
    <location>
        <begin position="17"/>
        <end position="29"/>
    </location>
</feature>
<proteinExistence type="predicted"/>
<protein>
    <submittedName>
        <fullName evidence="2">Predicted protein</fullName>
    </submittedName>
</protein>
<dbReference type="Gramene" id="scaffold_500116.1">
    <property type="protein sequence ID" value="scaffold_500116.1"/>
    <property type="gene ID" value="scaffold_500116.1"/>
</dbReference>
<reference evidence="3" key="1">
    <citation type="journal article" date="2011" name="Nat. Genet.">
        <title>The Arabidopsis lyrata genome sequence and the basis of rapid genome size change.</title>
        <authorList>
            <person name="Hu T.T."/>
            <person name="Pattyn P."/>
            <person name="Bakker E.G."/>
            <person name="Cao J."/>
            <person name="Cheng J.-F."/>
            <person name="Clark R.M."/>
            <person name="Fahlgren N."/>
            <person name="Fawcett J.A."/>
            <person name="Grimwood J."/>
            <person name="Gundlach H."/>
            <person name="Haberer G."/>
            <person name="Hollister J.D."/>
            <person name="Ossowski S."/>
            <person name="Ottilar R.P."/>
            <person name="Salamov A.A."/>
            <person name="Schneeberger K."/>
            <person name="Spannagl M."/>
            <person name="Wang X."/>
            <person name="Yang L."/>
            <person name="Nasrallah M.E."/>
            <person name="Bergelson J."/>
            <person name="Carrington J.C."/>
            <person name="Gaut B.S."/>
            <person name="Schmutz J."/>
            <person name="Mayer K.F.X."/>
            <person name="Van de Peer Y."/>
            <person name="Grigoriev I.V."/>
            <person name="Nordborg M."/>
            <person name="Weigel D."/>
            <person name="Guo Y.-L."/>
        </authorList>
    </citation>
    <scope>NUCLEOTIDE SEQUENCE [LARGE SCALE GENOMIC DNA]</scope>
    <source>
        <strain evidence="3">cv. MN47</strain>
    </source>
</reference>
<feature type="compositionally biased region" description="Basic and acidic residues" evidence="1">
    <location>
        <begin position="1"/>
        <end position="16"/>
    </location>
</feature>
<keyword evidence="3" id="KW-1185">Reference proteome</keyword>
<evidence type="ECO:0000313" key="2">
    <source>
        <dbReference type="EMBL" id="EFH53048.1"/>
    </source>
</evidence>
<accession>D7LPX8</accession>
<name>D7LPX8_ARALL</name>
<dbReference type="HOGENOM" id="CLU_2657829_0_0_1"/>
<evidence type="ECO:0000313" key="3">
    <source>
        <dbReference type="Proteomes" id="UP000008694"/>
    </source>
</evidence>
<dbReference type="EMBL" id="GL348717">
    <property type="protein sequence ID" value="EFH53048.1"/>
    <property type="molecule type" value="Genomic_DNA"/>
</dbReference>
<evidence type="ECO:0000256" key="1">
    <source>
        <dbReference type="SAM" id="MobiDB-lite"/>
    </source>
</evidence>
<sequence>MLRSSEEGTTSKDKGSPRPHHHYIRHKTSPKTGPPPDLDLNTSIKLTKLVHRHISAVNLQIHQLHERIHHLFTLPK</sequence>
<feature type="region of interest" description="Disordered" evidence="1">
    <location>
        <begin position="1"/>
        <end position="40"/>
    </location>
</feature>
<dbReference type="Proteomes" id="UP000008694">
    <property type="component" value="Unassembled WGS sequence"/>
</dbReference>
<organism evidence="3">
    <name type="scientific">Arabidopsis lyrata subsp. lyrata</name>
    <name type="common">Lyre-leaved rock-cress</name>
    <dbReference type="NCBI Taxonomy" id="81972"/>
    <lineage>
        <taxon>Eukaryota</taxon>
        <taxon>Viridiplantae</taxon>
        <taxon>Streptophyta</taxon>
        <taxon>Embryophyta</taxon>
        <taxon>Tracheophyta</taxon>
        <taxon>Spermatophyta</taxon>
        <taxon>Magnoliopsida</taxon>
        <taxon>eudicotyledons</taxon>
        <taxon>Gunneridae</taxon>
        <taxon>Pentapetalae</taxon>
        <taxon>rosids</taxon>
        <taxon>malvids</taxon>
        <taxon>Brassicales</taxon>
        <taxon>Brassicaceae</taxon>
        <taxon>Camelineae</taxon>
        <taxon>Arabidopsis</taxon>
    </lineage>
</organism>
<gene>
    <name evidence="2" type="ORF">ARALYDRAFT_904412</name>
</gene>